<dbReference type="EMBL" id="CAJNJA010015696">
    <property type="protein sequence ID" value="CAE7367015.1"/>
    <property type="molecule type" value="Genomic_DNA"/>
</dbReference>
<feature type="domain" description="Radical SAM core" evidence="9">
    <location>
        <begin position="1"/>
        <end position="186"/>
    </location>
</feature>
<dbReference type="InterPro" id="IPR010505">
    <property type="entry name" value="MoaA_twitch"/>
</dbReference>
<evidence type="ECO:0000256" key="4">
    <source>
        <dbReference type="ARBA" id="ARBA00022741"/>
    </source>
</evidence>
<keyword evidence="6" id="KW-0411">Iron-sulfur</keyword>
<evidence type="ECO:0000256" key="3">
    <source>
        <dbReference type="ARBA" id="ARBA00022723"/>
    </source>
</evidence>
<organism evidence="10 11">
    <name type="scientific">Symbiodinium necroappetens</name>
    <dbReference type="NCBI Taxonomy" id="1628268"/>
    <lineage>
        <taxon>Eukaryota</taxon>
        <taxon>Sar</taxon>
        <taxon>Alveolata</taxon>
        <taxon>Dinophyceae</taxon>
        <taxon>Suessiales</taxon>
        <taxon>Symbiodiniaceae</taxon>
        <taxon>Symbiodinium</taxon>
    </lineage>
</organism>
<protein>
    <submittedName>
        <fullName evidence="10">MoaA protein</fullName>
    </submittedName>
</protein>
<dbReference type="Pfam" id="PF06463">
    <property type="entry name" value="Mob_synth_C"/>
    <property type="match status" value="1"/>
</dbReference>
<dbReference type="OrthoDB" id="429626at2759"/>
<keyword evidence="8" id="KW-0501">Molybdenum cofactor biosynthesis</keyword>
<dbReference type="GO" id="GO:0061798">
    <property type="term" value="F:GTP 3',8'-cyclase activity"/>
    <property type="evidence" value="ECO:0007669"/>
    <property type="project" value="TreeGrafter"/>
</dbReference>
<keyword evidence="7" id="KW-0342">GTP-binding</keyword>
<evidence type="ECO:0000259" key="9">
    <source>
        <dbReference type="PROSITE" id="PS51918"/>
    </source>
</evidence>
<dbReference type="Pfam" id="PF04055">
    <property type="entry name" value="Radical_SAM"/>
    <property type="match status" value="1"/>
</dbReference>
<comment type="pathway">
    <text evidence="1">Cofactor biosynthesis; molybdopterin biosynthesis.</text>
</comment>
<dbReference type="InterPro" id="IPR013785">
    <property type="entry name" value="Aldolase_TIM"/>
</dbReference>
<evidence type="ECO:0000313" key="10">
    <source>
        <dbReference type="EMBL" id="CAE7367015.1"/>
    </source>
</evidence>
<dbReference type="InterPro" id="IPR050105">
    <property type="entry name" value="MoCo_biosynth_MoaA/MoaC"/>
</dbReference>
<keyword evidence="5" id="KW-0408">Iron</keyword>
<sequence>MVKAVGLLIDTAGIDKLRITGGEPLLSPKFDAVLPEVMQMGLSDVSVTTNGQLLPRKAPLIIDAGLRRINISLDTLDARAFRDIARSGDLATVLKGIDLMLEAGIKVKLNMVPMRGKNDHQILPMLDYALARGIELRFIELMNMGHLQGNALFERQFYGMDEILELIAEHYEFTRAQAPLDSTAARFEISGRGMFGIIANESEPFCRTCSRLRLSSNGKLYGCLSNAKSYDLRDTLNLPEPLAIAKLQSILGNALADKQLASFRGEVTVMKFIGG</sequence>
<dbReference type="InterPro" id="IPR007197">
    <property type="entry name" value="rSAM"/>
</dbReference>
<dbReference type="InterPro" id="IPR058240">
    <property type="entry name" value="rSAM_sf"/>
</dbReference>
<evidence type="ECO:0000256" key="2">
    <source>
        <dbReference type="ARBA" id="ARBA00022691"/>
    </source>
</evidence>
<dbReference type="GO" id="GO:0061799">
    <property type="term" value="F:cyclic pyranopterin monophosphate synthase activity"/>
    <property type="evidence" value="ECO:0007669"/>
    <property type="project" value="TreeGrafter"/>
</dbReference>
<dbReference type="GO" id="GO:0046872">
    <property type="term" value="F:metal ion binding"/>
    <property type="evidence" value="ECO:0007669"/>
    <property type="project" value="UniProtKB-KW"/>
</dbReference>
<dbReference type="PANTHER" id="PTHR22960">
    <property type="entry name" value="MOLYBDOPTERIN COFACTOR SYNTHESIS PROTEIN A"/>
    <property type="match status" value="1"/>
</dbReference>
<name>A0A812PWE2_9DINO</name>
<dbReference type="AlphaFoldDB" id="A0A812PWE2"/>
<proteinExistence type="predicted"/>
<evidence type="ECO:0000256" key="1">
    <source>
        <dbReference type="ARBA" id="ARBA00005046"/>
    </source>
</evidence>
<dbReference type="GO" id="GO:0051539">
    <property type="term" value="F:4 iron, 4 sulfur cluster binding"/>
    <property type="evidence" value="ECO:0007669"/>
    <property type="project" value="UniProtKB-KW"/>
</dbReference>
<keyword evidence="2" id="KW-0949">S-adenosyl-L-methionine</keyword>
<gene>
    <name evidence="10" type="primary">moaA</name>
    <name evidence="10" type="ORF">SNEC2469_LOCUS9806</name>
</gene>
<evidence type="ECO:0000256" key="5">
    <source>
        <dbReference type="ARBA" id="ARBA00023004"/>
    </source>
</evidence>
<evidence type="ECO:0000256" key="8">
    <source>
        <dbReference type="ARBA" id="ARBA00023150"/>
    </source>
</evidence>
<dbReference type="SUPFAM" id="SSF102114">
    <property type="entry name" value="Radical SAM enzymes"/>
    <property type="match status" value="1"/>
</dbReference>
<keyword evidence="3" id="KW-0479">Metal-binding</keyword>
<accession>A0A812PWE2</accession>
<dbReference type="GO" id="GO:0005525">
    <property type="term" value="F:GTP binding"/>
    <property type="evidence" value="ECO:0007669"/>
    <property type="project" value="UniProtKB-KW"/>
</dbReference>
<dbReference type="CDD" id="cd01335">
    <property type="entry name" value="Radical_SAM"/>
    <property type="match status" value="1"/>
</dbReference>
<keyword evidence="11" id="KW-1185">Reference proteome</keyword>
<evidence type="ECO:0000313" key="11">
    <source>
        <dbReference type="Proteomes" id="UP000601435"/>
    </source>
</evidence>
<dbReference type="Proteomes" id="UP000601435">
    <property type="component" value="Unassembled WGS sequence"/>
</dbReference>
<keyword evidence="4" id="KW-0547">Nucleotide-binding</keyword>
<evidence type="ECO:0000256" key="6">
    <source>
        <dbReference type="ARBA" id="ARBA00023014"/>
    </source>
</evidence>
<comment type="caution">
    <text evidence="10">The sequence shown here is derived from an EMBL/GenBank/DDBJ whole genome shotgun (WGS) entry which is preliminary data.</text>
</comment>
<dbReference type="PROSITE" id="PS51918">
    <property type="entry name" value="RADICAL_SAM"/>
    <property type="match status" value="1"/>
</dbReference>
<dbReference type="PANTHER" id="PTHR22960:SF0">
    <property type="entry name" value="MOLYBDENUM COFACTOR BIOSYNTHESIS PROTEIN 1"/>
    <property type="match status" value="1"/>
</dbReference>
<dbReference type="Gene3D" id="3.20.20.70">
    <property type="entry name" value="Aldolase class I"/>
    <property type="match status" value="1"/>
</dbReference>
<reference evidence="10" key="1">
    <citation type="submission" date="2021-02" db="EMBL/GenBank/DDBJ databases">
        <authorList>
            <person name="Dougan E. K."/>
            <person name="Rhodes N."/>
            <person name="Thang M."/>
            <person name="Chan C."/>
        </authorList>
    </citation>
    <scope>NUCLEOTIDE SEQUENCE</scope>
</reference>
<evidence type="ECO:0000256" key="7">
    <source>
        <dbReference type="ARBA" id="ARBA00023134"/>
    </source>
</evidence>
<dbReference type="GO" id="GO:0006777">
    <property type="term" value="P:Mo-molybdopterin cofactor biosynthetic process"/>
    <property type="evidence" value="ECO:0007669"/>
    <property type="project" value="UniProtKB-KW"/>
</dbReference>